<accession>A0A7J8H1E0</accession>
<feature type="domain" description="L1 transposable element RRM" evidence="2">
    <location>
        <begin position="33"/>
        <end position="118"/>
    </location>
</feature>
<dbReference type="InterPro" id="IPR004244">
    <property type="entry name" value="Transposase_22"/>
</dbReference>
<dbReference type="Gene3D" id="3.30.70.1820">
    <property type="entry name" value="L1 transposable element, RRM domain"/>
    <property type="match status" value="1"/>
</dbReference>
<dbReference type="EMBL" id="JACASE010000005">
    <property type="protein sequence ID" value="KAF6465881.1"/>
    <property type="molecule type" value="Genomic_DNA"/>
</dbReference>
<evidence type="ECO:0000256" key="1">
    <source>
        <dbReference type="SAM" id="MobiDB-lite"/>
    </source>
</evidence>
<evidence type="ECO:0000313" key="4">
    <source>
        <dbReference type="Proteomes" id="UP000593571"/>
    </source>
</evidence>
<protein>
    <recommendedName>
        <fullName evidence="2">L1 transposable element RRM domain-containing protein</fullName>
    </recommendedName>
</protein>
<gene>
    <name evidence="3" type="ORF">HJG63_011265</name>
</gene>
<organism evidence="3 4">
    <name type="scientific">Rousettus aegyptiacus</name>
    <name type="common">Egyptian fruit bat</name>
    <name type="synonym">Pteropus aegyptiacus</name>
    <dbReference type="NCBI Taxonomy" id="9407"/>
    <lineage>
        <taxon>Eukaryota</taxon>
        <taxon>Metazoa</taxon>
        <taxon>Chordata</taxon>
        <taxon>Craniata</taxon>
        <taxon>Vertebrata</taxon>
        <taxon>Euteleostomi</taxon>
        <taxon>Mammalia</taxon>
        <taxon>Eutheria</taxon>
        <taxon>Laurasiatheria</taxon>
        <taxon>Chiroptera</taxon>
        <taxon>Yinpterochiroptera</taxon>
        <taxon>Pteropodoidea</taxon>
        <taxon>Pteropodidae</taxon>
        <taxon>Rousettinae</taxon>
        <taxon>Rousettus</taxon>
    </lineage>
</organism>
<comment type="caution">
    <text evidence="3">The sequence shown here is derived from an EMBL/GenBank/DDBJ whole genome shotgun (WGS) entry which is preliminary data.</text>
</comment>
<keyword evidence="4" id="KW-1185">Reference proteome</keyword>
<feature type="compositionally biased region" description="Basic residues" evidence="1">
    <location>
        <begin position="82"/>
        <end position="98"/>
    </location>
</feature>
<proteinExistence type="predicted"/>
<feature type="compositionally biased region" description="Polar residues" evidence="1">
    <location>
        <begin position="71"/>
        <end position="80"/>
    </location>
</feature>
<evidence type="ECO:0000313" key="3">
    <source>
        <dbReference type="EMBL" id="KAF6465881.1"/>
    </source>
</evidence>
<sequence length="124" mass="14313">MEAKDTQSEWKEKSHQEYNNNLRNLWDKIKGNNTRVIGVPKEGEQEVEYIFEEIIMANFLNLVKEIDIQPTPGSSESPSKMNPKRPTPRHIKIKMPKIKYKENLKSNKKKAVSSLQGHAHKTGS</sequence>
<feature type="region of interest" description="Disordered" evidence="1">
    <location>
        <begin position="68"/>
        <end position="124"/>
    </location>
</feature>
<dbReference type="Pfam" id="PF02994">
    <property type="entry name" value="Transposase_22"/>
    <property type="match status" value="1"/>
</dbReference>
<name>A0A7J8H1E0_ROUAE</name>
<reference evidence="3 4" key="1">
    <citation type="journal article" date="2020" name="Nature">
        <title>Six reference-quality genomes reveal evolution of bat adaptations.</title>
        <authorList>
            <person name="Jebb D."/>
            <person name="Huang Z."/>
            <person name="Pippel M."/>
            <person name="Hughes G.M."/>
            <person name="Lavrichenko K."/>
            <person name="Devanna P."/>
            <person name="Winkler S."/>
            <person name="Jermiin L.S."/>
            <person name="Skirmuntt E.C."/>
            <person name="Katzourakis A."/>
            <person name="Burkitt-Gray L."/>
            <person name="Ray D.A."/>
            <person name="Sullivan K.A.M."/>
            <person name="Roscito J.G."/>
            <person name="Kirilenko B.M."/>
            <person name="Davalos L.M."/>
            <person name="Corthals A.P."/>
            <person name="Power M.L."/>
            <person name="Jones G."/>
            <person name="Ransome R.D."/>
            <person name="Dechmann D.K.N."/>
            <person name="Locatelli A.G."/>
            <person name="Puechmaille S.J."/>
            <person name="Fedrigo O."/>
            <person name="Jarvis E.D."/>
            <person name="Hiller M."/>
            <person name="Vernes S.C."/>
            <person name="Myers E.W."/>
            <person name="Teeling E.C."/>
        </authorList>
    </citation>
    <scope>NUCLEOTIDE SEQUENCE [LARGE SCALE GENOMIC DNA]</scope>
    <source>
        <strain evidence="3">MRouAeg1</strain>
        <tissue evidence="3">Muscle</tissue>
    </source>
</reference>
<dbReference type="AlphaFoldDB" id="A0A7J8H1E0"/>
<dbReference type="PANTHER" id="PTHR11505">
    <property type="entry name" value="L1 TRANSPOSABLE ELEMENT-RELATED"/>
    <property type="match status" value="1"/>
</dbReference>
<dbReference type="InterPro" id="IPR043636">
    <property type="entry name" value="L1_RRM_dom"/>
</dbReference>
<dbReference type="Proteomes" id="UP000593571">
    <property type="component" value="Unassembled WGS sequence"/>
</dbReference>
<evidence type="ECO:0000259" key="2">
    <source>
        <dbReference type="Pfam" id="PF02994"/>
    </source>
</evidence>